<dbReference type="EMBL" id="UINC01001161">
    <property type="protein sequence ID" value="SUZ72856.1"/>
    <property type="molecule type" value="Genomic_DNA"/>
</dbReference>
<evidence type="ECO:0008006" key="2">
    <source>
        <dbReference type="Google" id="ProtNLM"/>
    </source>
</evidence>
<sequence length="353" mass="38138">MAEKLQSSRVRIEDSPRAIQNYFWEQSWTDGLPIVAPTEPLVREMLSGYGGQPSDSLGRIQPGNSNVTLEKLAVNAVMAGCLPEHFPVVVAALKAALRDEFNLAGNAVTTGGAAQVLIVNGPIAKELEINGDAACFGPGYRANAVIGRALRLAVRNLGGLIPGDMDKATLSTPYRYSFCFSENEDQSPWEPRHVELGYKPEASTVTIAAILGVYNVMESTVGTGLEVLRTITANMRGVGIPGYYHLGTRSQIVLVLCPEHANEIAGSGLSKADVREYIYANARMPIHQLKDLAHYGNRVWPNWIDQTNPNTLVPICASPDDIVVVVAGGGGRHSAWMSGWVTRVCSEEIWRAG</sequence>
<organism evidence="1">
    <name type="scientific">marine metagenome</name>
    <dbReference type="NCBI Taxonomy" id="408172"/>
    <lineage>
        <taxon>unclassified sequences</taxon>
        <taxon>metagenomes</taxon>
        <taxon>ecological metagenomes</taxon>
    </lineage>
</organism>
<accession>A0A381Q0L8</accession>
<evidence type="ECO:0000313" key="1">
    <source>
        <dbReference type="EMBL" id="SUZ72856.1"/>
    </source>
</evidence>
<protein>
    <recommendedName>
        <fullName evidence="2">Thiol-disulfide oxidoreductase domain-containing protein</fullName>
    </recommendedName>
</protein>
<reference evidence="1" key="1">
    <citation type="submission" date="2018-05" db="EMBL/GenBank/DDBJ databases">
        <authorList>
            <person name="Lanie J.A."/>
            <person name="Ng W.-L."/>
            <person name="Kazmierczak K.M."/>
            <person name="Andrzejewski T.M."/>
            <person name="Davidsen T.M."/>
            <person name="Wayne K.J."/>
            <person name="Tettelin H."/>
            <person name="Glass J.I."/>
            <person name="Rusch D."/>
            <person name="Podicherti R."/>
            <person name="Tsui H.-C.T."/>
            <person name="Winkler M.E."/>
        </authorList>
    </citation>
    <scope>NUCLEOTIDE SEQUENCE</scope>
</reference>
<gene>
    <name evidence="1" type="ORF">METZ01_LOCUS25710</name>
</gene>
<dbReference type="AlphaFoldDB" id="A0A381Q0L8"/>
<name>A0A381Q0L8_9ZZZZ</name>
<proteinExistence type="predicted"/>